<keyword evidence="2" id="KW-1185">Reference proteome</keyword>
<gene>
    <name evidence="1" type="ORF">CQA43_06500</name>
</gene>
<organism evidence="1 2">
    <name type="scientific">Helicobacter ganmani</name>
    <dbReference type="NCBI Taxonomy" id="60246"/>
    <lineage>
        <taxon>Bacteria</taxon>
        <taxon>Pseudomonadati</taxon>
        <taxon>Campylobacterota</taxon>
        <taxon>Epsilonproteobacteria</taxon>
        <taxon>Campylobacterales</taxon>
        <taxon>Helicobacteraceae</taxon>
        <taxon>Helicobacter</taxon>
    </lineage>
</organism>
<comment type="caution">
    <text evidence="1">The sequence shown here is derived from an EMBL/GenBank/DDBJ whole genome shotgun (WGS) entry which is preliminary data.</text>
</comment>
<dbReference type="GeneID" id="82535937"/>
<dbReference type="EMBL" id="NXLS01000006">
    <property type="protein sequence ID" value="RDU62545.1"/>
    <property type="molecule type" value="Genomic_DNA"/>
</dbReference>
<dbReference type="RefSeq" id="WP_115551810.1">
    <property type="nucleotide sequence ID" value="NZ_CAONBV010000002.1"/>
</dbReference>
<sequence length="136" mass="16123">MRCYKHSRGVVLLPLALLVFLGAFVLILGFKNESFKNDLKSMNQQILWLDLYLLSFKEQLKVELQSTNPPIQDFMVFSRVIAEDFNYKAVVKRLEGDKKNLEAFYFVDIFGIYRDSSKEFLQEFSVRRTWILRLQI</sequence>
<reference evidence="1 2" key="1">
    <citation type="submission" date="2018-04" db="EMBL/GenBank/DDBJ databases">
        <title>Novel Campyloabacter and Helicobacter Species and Strains.</title>
        <authorList>
            <person name="Mannion A.J."/>
            <person name="Shen Z."/>
            <person name="Fox J.G."/>
        </authorList>
    </citation>
    <scope>NUCLEOTIDE SEQUENCE [LARGE SCALE GENOMIC DNA]</scope>
    <source>
        <strain evidence="1 2">MIT 99-5101</strain>
    </source>
</reference>
<evidence type="ECO:0000313" key="1">
    <source>
        <dbReference type="EMBL" id="RDU62545.1"/>
    </source>
</evidence>
<protein>
    <submittedName>
        <fullName evidence="1">Uncharacterized protein</fullName>
    </submittedName>
</protein>
<evidence type="ECO:0000313" key="2">
    <source>
        <dbReference type="Proteomes" id="UP000256650"/>
    </source>
</evidence>
<dbReference type="AlphaFoldDB" id="A0A3D8IBX9"/>
<dbReference type="Proteomes" id="UP000256650">
    <property type="component" value="Unassembled WGS sequence"/>
</dbReference>
<accession>A0A3D8IBX9</accession>
<name>A0A3D8IBX9_9HELI</name>
<proteinExistence type="predicted"/>
<dbReference type="OrthoDB" id="5325608at2"/>